<dbReference type="AlphaFoldDB" id="A0A7G7CS75"/>
<organism evidence="7 8">
    <name type="scientific">Corynebacterium incognita</name>
    <dbReference type="NCBI Taxonomy" id="2754725"/>
    <lineage>
        <taxon>Bacteria</taxon>
        <taxon>Bacillati</taxon>
        <taxon>Actinomycetota</taxon>
        <taxon>Actinomycetes</taxon>
        <taxon>Mycobacteriales</taxon>
        <taxon>Corynebacteriaceae</taxon>
        <taxon>Corynebacterium</taxon>
    </lineage>
</organism>
<evidence type="ECO:0000256" key="4">
    <source>
        <dbReference type="ARBA" id="ARBA00023136"/>
    </source>
</evidence>
<gene>
    <name evidence="7" type="ORF">H0194_01860</name>
</gene>
<dbReference type="KEGG" id="cik:H0194_01860"/>
<dbReference type="InterPro" id="IPR020846">
    <property type="entry name" value="MFS_dom"/>
</dbReference>
<keyword evidence="4 5" id="KW-0472">Membrane</keyword>
<dbReference type="EMBL" id="CP059404">
    <property type="protein sequence ID" value="QNE90441.1"/>
    <property type="molecule type" value="Genomic_DNA"/>
</dbReference>
<comment type="subcellular location">
    <subcellularLocation>
        <location evidence="1">Cell membrane</location>
        <topology evidence="1">Multi-pass membrane protein</topology>
    </subcellularLocation>
</comment>
<evidence type="ECO:0000313" key="8">
    <source>
        <dbReference type="Proteomes" id="UP000515743"/>
    </source>
</evidence>
<feature type="transmembrane region" description="Helical" evidence="5">
    <location>
        <begin position="62"/>
        <end position="81"/>
    </location>
</feature>
<feature type="transmembrane region" description="Helical" evidence="5">
    <location>
        <begin position="261"/>
        <end position="281"/>
    </location>
</feature>
<dbReference type="GO" id="GO:0005886">
    <property type="term" value="C:plasma membrane"/>
    <property type="evidence" value="ECO:0007669"/>
    <property type="project" value="UniProtKB-SubCell"/>
</dbReference>
<dbReference type="PANTHER" id="PTHR23531:SF1">
    <property type="entry name" value="QUINOLENE RESISTANCE PROTEIN NORA"/>
    <property type="match status" value="1"/>
</dbReference>
<evidence type="ECO:0000256" key="5">
    <source>
        <dbReference type="SAM" id="Phobius"/>
    </source>
</evidence>
<dbReference type="InterPro" id="IPR052714">
    <property type="entry name" value="MFS_Exporter"/>
</dbReference>
<keyword evidence="3 5" id="KW-1133">Transmembrane helix</keyword>
<dbReference type="PROSITE" id="PS50850">
    <property type="entry name" value="MFS"/>
    <property type="match status" value="1"/>
</dbReference>
<dbReference type="Pfam" id="PF07690">
    <property type="entry name" value="MFS_1"/>
    <property type="match status" value="1"/>
</dbReference>
<dbReference type="Proteomes" id="UP000515743">
    <property type="component" value="Chromosome"/>
</dbReference>
<feature type="transmembrane region" description="Helical" evidence="5">
    <location>
        <begin position="353"/>
        <end position="372"/>
    </location>
</feature>
<keyword evidence="8" id="KW-1185">Reference proteome</keyword>
<dbReference type="Gene3D" id="1.20.1250.20">
    <property type="entry name" value="MFS general substrate transporter like domains"/>
    <property type="match status" value="1"/>
</dbReference>
<dbReference type="InterPro" id="IPR036259">
    <property type="entry name" value="MFS_trans_sf"/>
</dbReference>
<feature type="transmembrane region" description="Helical" evidence="5">
    <location>
        <begin position="121"/>
        <end position="142"/>
    </location>
</feature>
<feature type="transmembrane region" description="Helical" evidence="5">
    <location>
        <begin position="287"/>
        <end position="305"/>
    </location>
</feature>
<evidence type="ECO:0000256" key="1">
    <source>
        <dbReference type="ARBA" id="ARBA00004651"/>
    </source>
</evidence>
<feature type="transmembrane region" description="Helical" evidence="5">
    <location>
        <begin position="87"/>
        <end position="109"/>
    </location>
</feature>
<evidence type="ECO:0000259" key="6">
    <source>
        <dbReference type="PROSITE" id="PS50850"/>
    </source>
</evidence>
<feature type="domain" description="Major facilitator superfamily (MFS) profile" evidence="6">
    <location>
        <begin position="1"/>
        <end position="378"/>
    </location>
</feature>
<sequence length="397" mass="41298">MVAVASAFGAWSILLPVVPLFVMDSGGSPSLAGWSTGAFMAATVATQIMTPRMLRAWGYRPVMAVAAFMLGIPALGHMLGAEAWVTILFSALRGIGFGAICVAESALIAELVPQRALGRATAMLGVAVGVAQMLFLPAGLALAGATSFNVVFITAAVIALIAAIMCLRIPSVSADAAADSADDDVQRAAMWKLVLVPALALTTISMSFGVVSSFLPATVRETDPETGALLGGIMLSLVGGACIVGRYFAGSIADRTGVAGAMMIPSQLFAFFGIALITFGIMWQWPVWVFVLGAIVFGLGFGSVQNESLLSMFSRLPRRRVSEASAVWNIFYDGGTGIGSVLLGSLVSGYGYAGAYGAGAGVIIAGVFMTAMDWSLGRNRVSEFDNIKTRLKRLRKV</sequence>
<dbReference type="RefSeq" id="WP_185176814.1">
    <property type="nucleotide sequence ID" value="NZ_CP059404.1"/>
</dbReference>
<feature type="transmembrane region" description="Helical" evidence="5">
    <location>
        <begin position="190"/>
        <end position="215"/>
    </location>
</feature>
<dbReference type="SUPFAM" id="SSF103473">
    <property type="entry name" value="MFS general substrate transporter"/>
    <property type="match status" value="1"/>
</dbReference>
<dbReference type="PANTHER" id="PTHR23531">
    <property type="entry name" value="QUINOLENE RESISTANCE PROTEIN NORA"/>
    <property type="match status" value="1"/>
</dbReference>
<protein>
    <submittedName>
        <fullName evidence="7">MFS transporter</fullName>
    </submittedName>
</protein>
<reference evidence="7 8" key="1">
    <citation type="submission" date="2020-07" db="EMBL/GenBank/DDBJ databases">
        <title>Complete genome and description of Corynebacterium incognita strain Marseille-Q3630 sp. nov.</title>
        <authorList>
            <person name="Boxberger M."/>
        </authorList>
    </citation>
    <scope>NUCLEOTIDE SEQUENCE [LARGE SCALE GENOMIC DNA]</scope>
    <source>
        <strain evidence="7 8">Marseille-Q3630</strain>
    </source>
</reference>
<keyword evidence="2 5" id="KW-0812">Transmembrane</keyword>
<evidence type="ECO:0000256" key="3">
    <source>
        <dbReference type="ARBA" id="ARBA00022989"/>
    </source>
</evidence>
<feature type="transmembrane region" description="Helical" evidence="5">
    <location>
        <begin position="227"/>
        <end position="249"/>
    </location>
</feature>
<evidence type="ECO:0000313" key="7">
    <source>
        <dbReference type="EMBL" id="QNE90441.1"/>
    </source>
</evidence>
<feature type="transmembrane region" description="Helical" evidence="5">
    <location>
        <begin position="30"/>
        <end position="50"/>
    </location>
</feature>
<dbReference type="GO" id="GO:0022857">
    <property type="term" value="F:transmembrane transporter activity"/>
    <property type="evidence" value="ECO:0007669"/>
    <property type="project" value="InterPro"/>
</dbReference>
<accession>A0A7G7CS75</accession>
<name>A0A7G7CS75_9CORY</name>
<proteinExistence type="predicted"/>
<feature type="transmembrane region" description="Helical" evidence="5">
    <location>
        <begin position="148"/>
        <end position="169"/>
    </location>
</feature>
<dbReference type="InterPro" id="IPR011701">
    <property type="entry name" value="MFS"/>
</dbReference>
<feature type="transmembrane region" description="Helical" evidence="5">
    <location>
        <begin position="326"/>
        <end position="347"/>
    </location>
</feature>
<evidence type="ECO:0000256" key="2">
    <source>
        <dbReference type="ARBA" id="ARBA00022692"/>
    </source>
</evidence>